<dbReference type="AlphaFoldDB" id="A0A9D1PWD8"/>
<dbReference type="PROSITE" id="PS52016">
    <property type="entry name" value="TONB_DEPENDENT_REC_3"/>
    <property type="match status" value="1"/>
</dbReference>
<dbReference type="Pfam" id="PF00593">
    <property type="entry name" value="TonB_dep_Rec_b-barrel"/>
    <property type="match status" value="1"/>
</dbReference>
<evidence type="ECO:0000256" key="6">
    <source>
        <dbReference type="ARBA" id="ARBA00022692"/>
    </source>
</evidence>
<keyword evidence="4 14" id="KW-1134">Transmembrane beta strand</keyword>
<dbReference type="Pfam" id="PF07715">
    <property type="entry name" value="Plug"/>
    <property type="match status" value="1"/>
</dbReference>
<evidence type="ECO:0000259" key="17">
    <source>
        <dbReference type="Pfam" id="PF00593"/>
    </source>
</evidence>
<dbReference type="GO" id="GO:0038023">
    <property type="term" value="F:signaling receptor activity"/>
    <property type="evidence" value="ECO:0007669"/>
    <property type="project" value="InterPro"/>
</dbReference>
<evidence type="ECO:0000256" key="13">
    <source>
        <dbReference type="ARBA" id="ARBA00023237"/>
    </source>
</evidence>
<dbReference type="Gene3D" id="2.40.170.20">
    <property type="entry name" value="TonB-dependent receptor, beta-barrel domain"/>
    <property type="match status" value="1"/>
</dbReference>
<evidence type="ECO:0000256" key="15">
    <source>
        <dbReference type="RuleBase" id="RU003357"/>
    </source>
</evidence>
<keyword evidence="8" id="KW-0408">Iron</keyword>
<dbReference type="InterPro" id="IPR036942">
    <property type="entry name" value="Beta-barrel_TonB_sf"/>
</dbReference>
<keyword evidence="11 14" id="KW-0472">Membrane</keyword>
<protein>
    <submittedName>
        <fullName evidence="19">TonB-dependent receptor</fullName>
    </submittedName>
</protein>
<proteinExistence type="inferred from homology"/>
<comment type="subcellular location">
    <subcellularLocation>
        <location evidence="1 14">Cell outer membrane</location>
        <topology evidence="1 14">Multi-pass membrane protein</topology>
    </subcellularLocation>
</comment>
<reference evidence="19" key="1">
    <citation type="journal article" date="2021" name="PeerJ">
        <title>Extensive microbial diversity within the chicken gut microbiome revealed by metagenomics and culture.</title>
        <authorList>
            <person name="Gilroy R."/>
            <person name="Ravi A."/>
            <person name="Getino M."/>
            <person name="Pursley I."/>
            <person name="Horton D.L."/>
            <person name="Alikhan N.F."/>
            <person name="Baker D."/>
            <person name="Gharbi K."/>
            <person name="Hall N."/>
            <person name="Watson M."/>
            <person name="Adriaenssens E.M."/>
            <person name="Foster-Nyarko E."/>
            <person name="Jarju S."/>
            <person name="Secka A."/>
            <person name="Antonio M."/>
            <person name="Oren A."/>
            <person name="Chaudhuri R.R."/>
            <person name="La Ragione R."/>
            <person name="Hildebrand F."/>
            <person name="Pallen M.J."/>
        </authorList>
    </citation>
    <scope>NUCLEOTIDE SEQUENCE</scope>
    <source>
        <strain evidence="19">ChiHecec2B26-446</strain>
    </source>
</reference>
<feature type="domain" description="TonB-dependent receptor-like beta-barrel" evidence="17">
    <location>
        <begin position="244"/>
        <end position="699"/>
    </location>
</feature>
<dbReference type="InterPro" id="IPR010105">
    <property type="entry name" value="TonB_sidphr_rcpt"/>
</dbReference>
<evidence type="ECO:0000256" key="7">
    <source>
        <dbReference type="ARBA" id="ARBA00022729"/>
    </source>
</evidence>
<comment type="similarity">
    <text evidence="2 14 15">Belongs to the TonB-dependent receptor family.</text>
</comment>
<dbReference type="GO" id="GO:0015891">
    <property type="term" value="P:siderophore transport"/>
    <property type="evidence" value="ECO:0007669"/>
    <property type="project" value="InterPro"/>
</dbReference>
<evidence type="ECO:0000256" key="12">
    <source>
        <dbReference type="ARBA" id="ARBA00023170"/>
    </source>
</evidence>
<reference evidence="19" key="2">
    <citation type="submission" date="2021-04" db="EMBL/GenBank/DDBJ databases">
        <authorList>
            <person name="Gilroy R."/>
        </authorList>
    </citation>
    <scope>NUCLEOTIDE SEQUENCE</scope>
    <source>
        <strain evidence="19">ChiHecec2B26-446</strain>
    </source>
</reference>
<dbReference type="InterPro" id="IPR010917">
    <property type="entry name" value="TonB_rcpt_CS"/>
</dbReference>
<feature type="chain" id="PRO_5038931738" evidence="16">
    <location>
        <begin position="40"/>
        <end position="731"/>
    </location>
</feature>
<dbReference type="CDD" id="cd01347">
    <property type="entry name" value="ligand_gated_channel"/>
    <property type="match status" value="1"/>
</dbReference>
<comment type="caution">
    <text evidence="19">The sequence shown here is derived from an EMBL/GenBank/DDBJ whole genome shotgun (WGS) entry which is preliminary data.</text>
</comment>
<dbReference type="InterPro" id="IPR039426">
    <property type="entry name" value="TonB-dep_rcpt-like"/>
</dbReference>
<keyword evidence="5" id="KW-0410">Iron transport</keyword>
<evidence type="ECO:0000256" key="4">
    <source>
        <dbReference type="ARBA" id="ARBA00022452"/>
    </source>
</evidence>
<evidence type="ECO:0000256" key="2">
    <source>
        <dbReference type="ARBA" id="ARBA00009810"/>
    </source>
</evidence>
<feature type="domain" description="TonB-dependent receptor plug" evidence="18">
    <location>
        <begin position="66"/>
        <end position="171"/>
    </location>
</feature>
<keyword evidence="3 14" id="KW-0813">Transport</keyword>
<evidence type="ECO:0000256" key="10">
    <source>
        <dbReference type="ARBA" id="ARBA00023077"/>
    </source>
</evidence>
<evidence type="ECO:0000256" key="11">
    <source>
        <dbReference type="ARBA" id="ARBA00023136"/>
    </source>
</evidence>
<dbReference type="NCBIfam" id="TIGR01783">
    <property type="entry name" value="TonB-siderophor"/>
    <property type="match status" value="1"/>
</dbReference>
<sequence>MLPRKSQRGRRARRRRLSLVRKGTLSLVLSLLLAAPALAADDPAASDDVYQLPTVTVTADKRTTDVQKTPSSITVMSRTKLEDANIDTIEKVLQRIPNMNFSQFSGGANFMSIRGITTSAGTSTSPIVMYLDGVPVDTFFNLDAPLMDIERIEVLRGPQSAIYGKNAMGGVINVISRKPTNEWHGTLQADYGSFNTQRYAAAISGPLIEDKLYIALSGSHYSTDGYMNHDDTWYGNQERTERFKGMLRFTPTDDIDISFHLNYTARRDGYSNLIWGDEPTLDSIANKDDYLHSDIWNMALHMSFDFDPVTFESITTYRAENLDYAIDMLPSYQYMYNIQAPGTQLDYVDTGRNNTRKEFTQEFRLRSPDDKKDGIKWLLGVFGGYTDMNIRESYSDMPGIFPSDALGLPAGMFIPARMWTNQPSREYTQDYAAFGEITIPIVDKLKVTLGLRAQQTYKKISGDYIMGMEAMGTAADRGLGYQESDSWFELLPKFNISWQLTDDIMLYGGVNRSFIPGGFNNATKTGVDMTYEAQTAWNYEIGAKTEWFDKRFLLNLALFHSRVEDLQLMKFDIGSQSYLSDNAGSARIYGVEVDAMARLLPGLDAEFSFGYLWTRFDDYTHMDVDYTGNKLPYTPDYTASFALQYRHEKGFFARGEVLHYGQLYWSEANDYKRDPVTLLNARIGYEFDPFAVYVYGNNLTDAKYLNYYTDTSKYGMMARPREIGVQLKYTF</sequence>
<keyword evidence="7 16" id="KW-0732">Signal</keyword>
<accession>A0A9D1PWD8</accession>
<dbReference type="Proteomes" id="UP000886752">
    <property type="component" value="Unassembled WGS sequence"/>
</dbReference>
<keyword evidence="10 15" id="KW-0798">TonB box</keyword>
<evidence type="ECO:0000256" key="8">
    <source>
        <dbReference type="ARBA" id="ARBA00023004"/>
    </source>
</evidence>
<keyword evidence="6 14" id="KW-0812">Transmembrane</keyword>
<evidence type="ECO:0000259" key="18">
    <source>
        <dbReference type="Pfam" id="PF07715"/>
    </source>
</evidence>
<dbReference type="InterPro" id="IPR012910">
    <property type="entry name" value="Plug_dom"/>
</dbReference>
<dbReference type="PANTHER" id="PTHR32552:SF81">
    <property type="entry name" value="TONB-DEPENDENT OUTER MEMBRANE RECEPTOR"/>
    <property type="match status" value="1"/>
</dbReference>
<evidence type="ECO:0000256" key="5">
    <source>
        <dbReference type="ARBA" id="ARBA00022496"/>
    </source>
</evidence>
<dbReference type="SUPFAM" id="SSF56935">
    <property type="entry name" value="Porins"/>
    <property type="match status" value="1"/>
</dbReference>
<dbReference type="PANTHER" id="PTHR32552">
    <property type="entry name" value="FERRICHROME IRON RECEPTOR-RELATED"/>
    <property type="match status" value="1"/>
</dbReference>
<dbReference type="EMBL" id="DXHV01000051">
    <property type="protein sequence ID" value="HIW00466.1"/>
    <property type="molecule type" value="Genomic_DNA"/>
</dbReference>
<keyword evidence="13 14" id="KW-0998">Cell outer membrane</keyword>
<organism evidence="19 20">
    <name type="scientific">Candidatus Desulfovibrio intestinipullorum</name>
    <dbReference type="NCBI Taxonomy" id="2838536"/>
    <lineage>
        <taxon>Bacteria</taxon>
        <taxon>Pseudomonadati</taxon>
        <taxon>Thermodesulfobacteriota</taxon>
        <taxon>Desulfovibrionia</taxon>
        <taxon>Desulfovibrionales</taxon>
        <taxon>Desulfovibrionaceae</taxon>
        <taxon>Desulfovibrio</taxon>
    </lineage>
</organism>
<evidence type="ECO:0000313" key="19">
    <source>
        <dbReference type="EMBL" id="HIW00466.1"/>
    </source>
</evidence>
<dbReference type="GO" id="GO:0015343">
    <property type="term" value="F:siderophore-iron transmembrane transporter activity"/>
    <property type="evidence" value="ECO:0007669"/>
    <property type="project" value="InterPro"/>
</dbReference>
<evidence type="ECO:0000256" key="16">
    <source>
        <dbReference type="SAM" id="SignalP"/>
    </source>
</evidence>
<feature type="signal peptide" evidence="16">
    <location>
        <begin position="1"/>
        <end position="39"/>
    </location>
</feature>
<keyword evidence="9" id="KW-0406">Ion transport</keyword>
<evidence type="ECO:0000256" key="1">
    <source>
        <dbReference type="ARBA" id="ARBA00004571"/>
    </source>
</evidence>
<evidence type="ECO:0000256" key="9">
    <source>
        <dbReference type="ARBA" id="ARBA00023065"/>
    </source>
</evidence>
<evidence type="ECO:0000313" key="20">
    <source>
        <dbReference type="Proteomes" id="UP000886752"/>
    </source>
</evidence>
<dbReference type="InterPro" id="IPR000531">
    <property type="entry name" value="Beta-barrel_TonB"/>
</dbReference>
<gene>
    <name evidence="19" type="ORF">H9894_04680</name>
</gene>
<dbReference type="GO" id="GO:0009279">
    <property type="term" value="C:cell outer membrane"/>
    <property type="evidence" value="ECO:0007669"/>
    <property type="project" value="UniProtKB-SubCell"/>
</dbReference>
<evidence type="ECO:0000256" key="14">
    <source>
        <dbReference type="PROSITE-ProRule" id="PRU01360"/>
    </source>
</evidence>
<keyword evidence="12 19" id="KW-0675">Receptor</keyword>
<evidence type="ECO:0000256" key="3">
    <source>
        <dbReference type="ARBA" id="ARBA00022448"/>
    </source>
</evidence>
<name>A0A9D1PWD8_9BACT</name>
<dbReference type="PROSITE" id="PS01156">
    <property type="entry name" value="TONB_DEPENDENT_REC_2"/>
    <property type="match status" value="1"/>
</dbReference>